<evidence type="ECO:0000313" key="2">
    <source>
        <dbReference type="Proteomes" id="UP001220010"/>
    </source>
</evidence>
<dbReference type="EMBL" id="JARFPK010000033">
    <property type="protein sequence ID" value="MDF0591271.1"/>
    <property type="molecule type" value="Genomic_DNA"/>
</dbReference>
<organism evidence="1 2">
    <name type="scientific">Candidatus Methanocrinis natronophilus</name>
    <dbReference type="NCBI Taxonomy" id="3033396"/>
    <lineage>
        <taxon>Archaea</taxon>
        <taxon>Methanobacteriati</taxon>
        <taxon>Methanobacteriota</taxon>
        <taxon>Stenosarchaea group</taxon>
        <taxon>Methanomicrobia</taxon>
        <taxon>Methanotrichales</taxon>
        <taxon>Methanotrichaceae</taxon>
        <taxon>Methanocrinis</taxon>
    </lineage>
</organism>
<evidence type="ECO:0000313" key="1">
    <source>
        <dbReference type="EMBL" id="MDF0591271.1"/>
    </source>
</evidence>
<reference evidence="1 2" key="1">
    <citation type="submission" date="2023-03" db="EMBL/GenBank/DDBJ databases">
        <title>WGS of Methanotrichaceae archaeon Mx.</title>
        <authorList>
            <person name="Sorokin D.Y."/>
            <person name="Merkel A.Y."/>
        </authorList>
    </citation>
    <scope>NUCLEOTIDE SEQUENCE [LARGE SCALE GENOMIC DNA]</scope>
    <source>
        <strain evidence="1 2">Mx</strain>
    </source>
</reference>
<gene>
    <name evidence="1" type="ORF">P0O15_08870</name>
</gene>
<dbReference type="Proteomes" id="UP001220010">
    <property type="component" value="Unassembled WGS sequence"/>
</dbReference>
<accession>A0ABT5X983</accession>
<dbReference type="RefSeq" id="WP_316967008.1">
    <property type="nucleotide sequence ID" value="NZ_JARFPK010000033.1"/>
</dbReference>
<comment type="caution">
    <text evidence="1">The sequence shown here is derived from an EMBL/GenBank/DDBJ whole genome shotgun (WGS) entry which is preliminary data.</text>
</comment>
<protein>
    <submittedName>
        <fullName evidence="1">Uncharacterized protein</fullName>
    </submittedName>
</protein>
<name>A0ABT5X983_9EURY</name>
<proteinExistence type="predicted"/>
<sequence>MMKSPPGGTIGHINIRICEEGGLWSGDGNLTINEGGEVASYRLTILPVPAEAHLAGELHGGPGPGPDR</sequence>
<keyword evidence="2" id="KW-1185">Reference proteome</keyword>